<accession>A0ABD3FCY5</accession>
<evidence type="ECO:0000313" key="2">
    <source>
        <dbReference type="EMBL" id="KAL3664156.1"/>
    </source>
</evidence>
<proteinExistence type="predicted"/>
<comment type="caution">
    <text evidence="2">The sequence shown here is derived from an EMBL/GenBank/DDBJ whole genome shotgun (WGS) entry which is preliminary data.</text>
</comment>
<protein>
    <submittedName>
        <fullName evidence="2">Uncharacterized protein</fullName>
    </submittedName>
</protein>
<dbReference type="EMBL" id="JBIMZQ010000025">
    <property type="protein sequence ID" value="KAL3664156.1"/>
    <property type="molecule type" value="Genomic_DNA"/>
</dbReference>
<name>A0ABD3FCY5_9STRA</name>
<sequence length="186" mass="20369">MPLSGPGFASASPRNQHRPHDEGEEAKAVERVNVERRRYWLAKLPRMYTPGHRQRYLFLNLDNITSALLMSNTLYQHVDGAGSSRDVLPNFAALTSYLSGNNPTTAVKIQLATYCKTNPIVARSLEKFGWTLKLVASGDNALYNELTGQLDKGAVNTNGKTLVLRQGAAALAQPTQMPTVKLSLSS</sequence>
<feature type="compositionally biased region" description="Basic and acidic residues" evidence="1">
    <location>
        <begin position="18"/>
        <end position="28"/>
    </location>
</feature>
<evidence type="ECO:0000313" key="3">
    <source>
        <dbReference type="Proteomes" id="UP001632037"/>
    </source>
</evidence>
<reference evidence="2 3" key="1">
    <citation type="submission" date="2024-09" db="EMBL/GenBank/DDBJ databases">
        <title>Genome sequencing and assembly of Phytophthora oleae, isolate VK10A, causative agent of rot of olive drupes.</title>
        <authorList>
            <person name="Conti Taguali S."/>
            <person name="Riolo M."/>
            <person name="La Spada F."/>
            <person name="Cacciola S.O."/>
            <person name="Dionisio G."/>
        </authorList>
    </citation>
    <scope>NUCLEOTIDE SEQUENCE [LARGE SCALE GENOMIC DNA]</scope>
    <source>
        <strain evidence="2 3">VK10A</strain>
    </source>
</reference>
<gene>
    <name evidence="2" type="ORF">V7S43_011037</name>
</gene>
<keyword evidence="3" id="KW-1185">Reference proteome</keyword>
<dbReference type="Proteomes" id="UP001632037">
    <property type="component" value="Unassembled WGS sequence"/>
</dbReference>
<evidence type="ECO:0000256" key="1">
    <source>
        <dbReference type="SAM" id="MobiDB-lite"/>
    </source>
</evidence>
<dbReference type="AlphaFoldDB" id="A0ABD3FCY5"/>
<feature type="region of interest" description="Disordered" evidence="1">
    <location>
        <begin position="1"/>
        <end position="28"/>
    </location>
</feature>
<organism evidence="2 3">
    <name type="scientific">Phytophthora oleae</name>
    <dbReference type="NCBI Taxonomy" id="2107226"/>
    <lineage>
        <taxon>Eukaryota</taxon>
        <taxon>Sar</taxon>
        <taxon>Stramenopiles</taxon>
        <taxon>Oomycota</taxon>
        <taxon>Peronosporomycetes</taxon>
        <taxon>Peronosporales</taxon>
        <taxon>Peronosporaceae</taxon>
        <taxon>Phytophthora</taxon>
    </lineage>
</organism>